<evidence type="ECO:0000313" key="1">
    <source>
        <dbReference type="EMBL" id="KAJ1202498.1"/>
    </source>
</evidence>
<dbReference type="Proteomes" id="UP001066276">
    <property type="component" value="Chromosome 2_1"/>
</dbReference>
<proteinExistence type="predicted"/>
<dbReference type="AlphaFoldDB" id="A0AAV7VMD4"/>
<dbReference type="EMBL" id="JANPWB010000003">
    <property type="protein sequence ID" value="KAJ1202498.1"/>
    <property type="molecule type" value="Genomic_DNA"/>
</dbReference>
<gene>
    <name evidence="1" type="ORF">NDU88_006297</name>
</gene>
<name>A0AAV7VMD4_PLEWA</name>
<keyword evidence="2" id="KW-1185">Reference proteome</keyword>
<sequence length="97" mass="10750">MQMDSICGEEQQSRSWHRAGCPTQAWCVPLVGRIARGCRPHWDCGGPPGEEGRSGGSLNSLSLAEETLWQRDDCGCGELPDPWKGHPRRRGYRTGDI</sequence>
<reference evidence="1" key="1">
    <citation type="journal article" date="2022" name="bioRxiv">
        <title>Sequencing and chromosome-scale assembly of the giantPleurodeles waltlgenome.</title>
        <authorList>
            <person name="Brown T."/>
            <person name="Elewa A."/>
            <person name="Iarovenko S."/>
            <person name="Subramanian E."/>
            <person name="Araus A.J."/>
            <person name="Petzold A."/>
            <person name="Susuki M."/>
            <person name="Suzuki K.-i.T."/>
            <person name="Hayashi T."/>
            <person name="Toyoda A."/>
            <person name="Oliveira C."/>
            <person name="Osipova E."/>
            <person name="Leigh N.D."/>
            <person name="Simon A."/>
            <person name="Yun M.H."/>
        </authorList>
    </citation>
    <scope>NUCLEOTIDE SEQUENCE</scope>
    <source>
        <strain evidence="1">20211129_DDA</strain>
        <tissue evidence="1">Liver</tissue>
    </source>
</reference>
<comment type="caution">
    <text evidence="1">The sequence shown here is derived from an EMBL/GenBank/DDBJ whole genome shotgun (WGS) entry which is preliminary data.</text>
</comment>
<protein>
    <submittedName>
        <fullName evidence="1">Uncharacterized protein</fullName>
    </submittedName>
</protein>
<accession>A0AAV7VMD4</accession>
<evidence type="ECO:0000313" key="2">
    <source>
        <dbReference type="Proteomes" id="UP001066276"/>
    </source>
</evidence>
<organism evidence="1 2">
    <name type="scientific">Pleurodeles waltl</name>
    <name type="common">Iberian ribbed newt</name>
    <dbReference type="NCBI Taxonomy" id="8319"/>
    <lineage>
        <taxon>Eukaryota</taxon>
        <taxon>Metazoa</taxon>
        <taxon>Chordata</taxon>
        <taxon>Craniata</taxon>
        <taxon>Vertebrata</taxon>
        <taxon>Euteleostomi</taxon>
        <taxon>Amphibia</taxon>
        <taxon>Batrachia</taxon>
        <taxon>Caudata</taxon>
        <taxon>Salamandroidea</taxon>
        <taxon>Salamandridae</taxon>
        <taxon>Pleurodelinae</taxon>
        <taxon>Pleurodeles</taxon>
    </lineage>
</organism>